<evidence type="ECO:0000256" key="7">
    <source>
        <dbReference type="ARBA" id="ARBA00022801"/>
    </source>
</evidence>
<dbReference type="SMART" id="SM00631">
    <property type="entry name" value="Zn_pept"/>
    <property type="match status" value="1"/>
</dbReference>
<dbReference type="InterPro" id="IPR057247">
    <property type="entry name" value="CARBOXYPEPT_ZN_2"/>
</dbReference>
<evidence type="ECO:0000256" key="1">
    <source>
        <dbReference type="ARBA" id="ARBA00001947"/>
    </source>
</evidence>
<dbReference type="EMBL" id="KL648503">
    <property type="protein sequence ID" value="KEY69926.1"/>
    <property type="molecule type" value="Genomic_DNA"/>
</dbReference>
<feature type="domain" description="Peptidase M14" evidence="12">
    <location>
        <begin position="118"/>
        <end position="421"/>
    </location>
</feature>
<dbReference type="GO" id="GO:0006508">
    <property type="term" value="P:proteolysis"/>
    <property type="evidence" value="ECO:0007669"/>
    <property type="project" value="UniProtKB-KW"/>
</dbReference>
<dbReference type="SUPFAM" id="SSF53187">
    <property type="entry name" value="Zn-dependent exopeptidases"/>
    <property type="match status" value="1"/>
</dbReference>
<dbReference type="PANTHER" id="PTHR11705:SF143">
    <property type="entry name" value="SLL0236 PROTEIN"/>
    <property type="match status" value="1"/>
</dbReference>
<protein>
    <recommendedName>
        <fullName evidence="12">Peptidase M14 domain-containing protein</fullName>
    </recommendedName>
</protein>
<comment type="cofactor">
    <cofactor evidence="1">
        <name>Zn(2+)</name>
        <dbReference type="ChEBI" id="CHEBI:29105"/>
    </cofactor>
</comment>
<dbReference type="MEROPS" id="M14.014"/>
<evidence type="ECO:0000256" key="6">
    <source>
        <dbReference type="ARBA" id="ARBA00022729"/>
    </source>
</evidence>
<dbReference type="Proteomes" id="UP000028045">
    <property type="component" value="Unassembled WGS sequence"/>
</dbReference>
<evidence type="ECO:0000313" key="14">
    <source>
        <dbReference type="Proteomes" id="UP000028045"/>
    </source>
</evidence>
<dbReference type="HOGENOM" id="CLU_348887_0_0_1"/>
<dbReference type="FunFam" id="3.40.630.10:FF:000084">
    <property type="entry name" value="Carboxypeptidase B2"/>
    <property type="match status" value="1"/>
</dbReference>
<evidence type="ECO:0000256" key="4">
    <source>
        <dbReference type="ARBA" id="ARBA00022670"/>
    </source>
</evidence>
<dbReference type="InterPro" id="IPR000834">
    <property type="entry name" value="Peptidase_M14"/>
</dbReference>
<keyword evidence="4" id="KW-0645">Protease</keyword>
<dbReference type="AlphaFoldDB" id="A0A084AX97"/>
<dbReference type="CDD" id="cd03860">
    <property type="entry name" value="M14_CP_A-B_like"/>
    <property type="match status" value="1"/>
</dbReference>
<dbReference type="Gene3D" id="3.40.630.10">
    <property type="entry name" value="Zn peptidases"/>
    <property type="match status" value="1"/>
</dbReference>
<dbReference type="PRINTS" id="PR00765">
    <property type="entry name" value="CRBOXYPTASEA"/>
</dbReference>
<evidence type="ECO:0000256" key="11">
    <source>
        <dbReference type="SAM" id="SignalP"/>
    </source>
</evidence>
<dbReference type="PROSITE" id="PS52035">
    <property type="entry name" value="PEPTIDASE_M14"/>
    <property type="match status" value="1"/>
</dbReference>
<proteinExistence type="inferred from homology"/>
<evidence type="ECO:0000256" key="3">
    <source>
        <dbReference type="ARBA" id="ARBA00022645"/>
    </source>
</evidence>
<keyword evidence="6 11" id="KW-0732">Signal</keyword>
<feature type="signal peptide" evidence="11">
    <location>
        <begin position="1"/>
        <end position="15"/>
    </location>
</feature>
<evidence type="ECO:0000256" key="2">
    <source>
        <dbReference type="ARBA" id="ARBA00005988"/>
    </source>
</evidence>
<comment type="similarity">
    <text evidence="2 10">Belongs to the peptidase M14 family.</text>
</comment>
<evidence type="ECO:0000259" key="12">
    <source>
        <dbReference type="PROSITE" id="PS52035"/>
    </source>
</evidence>
<accession>A0A084AX97</accession>
<evidence type="ECO:0000256" key="5">
    <source>
        <dbReference type="ARBA" id="ARBA00022723"/>
    </source>
</evidence>
<dbReference type="Pfam" id="PF00246">
    <property type="entry name" value="Peptidase_M14"/>
    <property type="match status" value="1"/>
</dbReference>
<evidence type="ECO:0000313" key="13">
    <source>
        <dbReference type="EMBL" id="KEY69926.1"/>
    </source>
</evidence>
<organism evidence="13 14">
    <name type="scientific">Stachybotrys chartarum (strain CBS 109288 / IBT 7711)</name>
    <name type="common">Toxic black mold</name>
    <name type="synonym">Stilbospora chartarum</name>
    <dbReference type="NCBI Taxonomy" id="1280523"/>
    <lineage>
        <taxon>Eukaryota</taxon>
        <taxon>Fungi</taxon>
        <taxon>Dikarya</taxon>
        <taxon>Ascomycota</taxon>
        <taxon>Pezizomycotina</taxon>
        <taxon>Sordariomycetes</taxon>
        <taxon>Hypocreomycetidae</taxon>
        <taxon>Hypocreales</taxon>
        <taxon>Stachybotryaceae</taxon>
        <taxon>Stachybotrys</taxon>
    </lineage>
</organism>
<feature type="chain" id="PRO_5012113405" description="Peptidase M14 domain-containing protein" evidence="11">
    <location>
        <begin position="16"/>
        <end position="832"/>
    </location>
</feature>
<dbReference type="PANTHER" id="PTHR11705">
    <property type="entry name" value="PROTEASE FAMILY M14 CARBOXYPEPTIDASE A,B"/>
    <property type="match status" value="1"/>
</dbReference>
<keyword evidence="8" id="KW-0862">Zinc</keyword>
<reference evidence="13 14" key="1">
    <citation type="journal article" date="2014" name="BMC Genomics">
        <title>Comparative genome sequencing reveals chemotype-specific gene clusters in the toxigenic black mold Stachybotrys.</title>
        <authorList>
            <person name="Semeiks J."/>
            <person name="Borek D."/>
            <person name="Otwinowski Z."/>
            <person name="Grishin N.V."/>
        </authorList>
    </citation>
    <scope>NUCLEOTIDE SEQUENCE [LARGE SCALE GENOMIC DNA]</scope>
    <source>
        <strain evidence="14">CBS 109288 / IBT 7711</strain>
    </source>
</reference>
<sequence length="832" mass="93390">MKSILALAFPALAAAAVSYDGYKVFHVDSHNDYDAVLAQLEGLNTVDLSCADDHNHLDIAVAPQDVAAFEELGLDFSVSIEDLGVDLSREQEAVKPYVRTVKRSDAAPELPDMSYFESYHVFEEHLDYLEDVAAAFPNNSEIFVAGDSLEGRPIQGIHLWGRDGPGKQAIIWHGTVHAREWIGAPTLEYMLYQIVDGYLRRSCTSKRLLDNYDFYLMPIVNPDGFVYTHTNDRLWRKNRQVRDFNACVGTDVNRNWPYQWDVPGGSSTNPCSQTYRGEAPGDTPEMDVLTNHTLGIAQGQGLKFFVDWHSYSQLILLPYGYSCSEVADNNEYQMELATGVYEAIRSVNGLEFVYGPTCPTIYQTSGVSMDWGYDVAGAELSWGFELRPATAGQGGFVIPPENIIPSGEEMWAGMRFCWISVRGDVQKEGDQPVAKPIKPCSIWELFYELLFNVVLPPAQSEIQTTGFVEGASSDGQLWARTDRSAAVAVPGKTPGAKYNITVPHQDFPFQSGRPFWFQHDQSSFYVESKDVVYPPIIIWFPPRVIDPGFLDGRLVGSYYDRPVLAKPPVIYPRPDTNGPLKYAQTFATKSDLVLISKASGGLLNASSSAEVSLAAARPLAISTIKNQIRELSSVKSIDLSGFLVPANKGIRGSMTVRRFKISTFYHPFVTEMIKVLNQDGIEGLYQRPLQMLEVDDFDGKYDPYAFVIDKEHPVNNVDFDDNIFSVYNWKLFFHGSVTIADRLSQNQRIKEAQLWYHYVSNPTDTSPGIPTPQCYWVRKNFFQLSSAVYAERITKAILNFRAKEGDPATRSTLGPEEIKYLDLLEKNVSRWR</sequence>
<keyword evidence="5" id="KW-0479">Metal-binding</keyword>
<feature type="active site" description="Proton donor/acceptor" evidence="10">
    <location>
        <position position="385"/>
    </location>
</feature>
<dbReference type="SUPFAM" id="SSF54897">
    <property type="entry name" value="Protease propeptides/inhibitors"/>
    <property type="match status" value="1"/>
</dbReference>
<keyword evidence="9" id="KW-0482">Metalloprotease</keyword>
<gene>
    <name evidence="13" type="ORF">S7711_06463</name>
</gene>
<dbReference type="GO" id="GO:0004181">
    <property type="term" value="F:metallocarboxypeptidase activity"/>
    <property type="evidence" value="ECO:0007669"/>
    <property type="project" value="InterPro"/>
</dbReference>
<keyword evidence="3" id="KW-0121">Carboxypeptidase</keyword>
<evidence type="ECO:0000256" key="10">
    <source>
        <dbReference type="PROSITE-ProRule" id="PRU01379"/>
    </source>
</evidence>
<name>A0A084AX97_STACB</name>
<keyword evidence="14" id="KW-1185">Reference proteome</keyword>
<keyword evidence="7" id="KW-0378">Hydrolase</keyword>
<dbReference type="GO" id="GO:0008270">
    <property type="term" value="F:zinc ion binding"/>
    <property type="evidence" value="ECO:0007669"/>
    <property type="project" value="InterPro"/>
</dbReference>
<dbReference type="PROSITE" id="PS00133">
    <property type="entry name" value="CARBOXYPEPT_ZN_2"/>
    <property type="match status" value="1"/>
</dbReference>
<evidence type="ECO:0000256" key="8">
    <source>
        <dbReference type="ARBA" id="ARBA00022833"/>
    </source>
</evidence>
<evidence type="ECO:0000256" key="9">
    <source>
        <dbReference type="ARBA" id="ARBA00023049"/>
    </source>
</evidence>